<dbReference type="Proteomes" id="UP000199555">
    <property type="component" value="Unassembled WGS sequence"/>
</dbReference>
<reference evidence="3" key="1">
    <citation type="submission" date="2016-10" db="EMBL/GenBank/DDBJ databases">
        <authorList>
            <person name="Varghese N."/>
            <person name="Submissions S."/>
        </authorList>
    </citation>
    <scope>NUCLEOTIDE SEQUENCE [LARGE SCALE GENOMIC DNA]</scope>
    <source>
        <strain evidence="3">CGMCC 1.7655</strain>
    </source>
</reference>
<dbReference type="Pfam" id="PF00313">
    <property type="entry name" value="CSD"/>
    <property type="match status" value="2"/>
</dbReference>
<dbReference type="InterPro" id="IPR002059">
    <property type="entry name" value="CSP_DNA-bd"/>
</dbReference>
<feature type="domain" description="CSD" evidence="1">
    <location>
        <begin position="104"/>
        <end position="169"/>
    </location>
</feature>
<gene>
    <name evidence="2" type="ORF">SAMN04487971_1461</name>
</gene>
<dbReference type="Gene3D" id="2.40.50.140">
    <property type="entry name" value="Nucleic acid-binding proteins"/>
    <property type="match status" value="2"/>
</dbReference>
<dbReference type="OrthoDB" id="9791685at2"/>
<organism evidence="2 3">
    <name type="scientific">Paracoccus chinensis</name>
    <dbReference type="NCBI Taxonomy" id="525640"/>
    <lineage>
        <taxon>Bacteria</taxon>
        <taxon>Pseudomonadati</taxon>
        <taxon>Pseudomonadota</taxon>
        <taxon>Alphaproteobacteria</taxon>
        <taxon>Rhodobacterales</taxon>
        <taxon>Paracoccaceae</taxon>
        <taxon>Paracoccus</taxon>
    </lineage>
</organism>
<dbReference type="RefSeq" id="WP_090757541.1">
    <property type="nucleotide sequence ID" value="NZ_FNGE01000046.1"/>
</dbReference>
<evidence type="ECO:0000313" key="3">
    <source>
        <dbReference type="Proteomes" id="UP000199555"/>
    </source>
</evidence>
<dbReference type="GO" id="GO:0003677">
    <property type="term" value="F:DNA binding"/>
    <property type="evidence" value="ECO:0007669"/>
    <property type="project" value="UniProtKB-KW"/>
</dbReference>
<proteinExistence type="predicted"/>
<dbReference type="PROSITE" id="PS51857">
    <property type="entry name" value="CSD_2"/>
    <property type="match status" value="2"/>
</dbReference>
<evidence type="ECO:0000313" key="2">
    <source>
        <dbReference type="EMBL" id="SDL93950.1"/>
    </source>
</evidence>
<dbReference type="InterPro" id="IPR050181">
    <property type="entry name" value="Cold_shock_domain"/>
</dbReference>
<dbReference type="InterPro" id="IPR011129">
    <property type="entry name" value="CSD"/>
</dbReference>
<dbReference type="CDD" id="cd04458">
    <property type="entry name" value="CSP_CDS"/>
    <property type="match status" value="2"/>
</dbReference>
<protein>
    <submittedName>
        <fullName evidence="2">Cold-shock DNA-binding protein family</fullName>
    </submittedName>
</protein>
<accession>A0A1G9P5E7</accession>
<dbReference type="AlphaFoldDB" id="A0A1G9P5E7"/>
<dbReference type="PRINTS" id="PR00050">
    <property type="entry name" value="COLDSHOCK"/>
</dbReference>
<keyword evidence="2" id="KW-0238">DNA-binding</keyword>
<dbReference type="STRING" id="525640.SAMN04487971_1461"/>
<feature type="domain" description="CSD" evidence="1">
    <location>
        <begin position="11"/>
        <end position="76"/>
    </location>
</feature>
<dbReference type="PANTHER" id="PTHR11544">
    <property type="entry name" value="COLD SHOCK DOMAIN CONTAINING PROTEINS"/>
    <property type="match status" value="1"/>
</dbReference>
<dbReference type="SMART" id="SM00357">
    <property type="entry name" value="CSP"/>
    <property type="match status" value="2"/>
</dbReference>
<dbReference type="GO" id="GO:0005829">
    <property type="term" value="C:cytosol"/>
    <property type="evidence" value="ECO:0007669"/>
    <property type="project" value="UniProtKB-ARBA"/>
</dbReference>
<keyword evidence="3" id="KW-1185">Reference proteome</keyword>
<name>A0A1G9P5E7_9RHOB</name>
<sequence>MNNKISEATQRIQGRVKWFDPAKGFGFIADDAGGADVLLHGNVLRRFGQSSVIEGAVIEVTAVQTPRGRQALEVLSITAAPSESGAPIAELEALAEDDLAALPLLPARVKWFDRTKGFGFATIFGRKGDVFLHLEVLRRGGLADLLPGEAVGLRVFTAPHGVIAAQIAAWEKAVTDDLWQSGERSDTKVVNSLRMISSAGPKVLPPSRKACA</sequence>
<evidence type="ECO:0000259" key="1">
    <source>
        <dbReference type="PROSITE" id="PS51857"/>
    </source>
</evidence>
<dbReference type="InterPro" id="IPR012340">
    <property type="entry name" value="NA-bd_OB-fold"/>
</dbReference>
<dbReference type="SUPFAM" id="SSF50249">
    <property type="entry name" value="Nucleic acid-binding proteins"/>
    <property type="match status" value="2"/>
</dbReference>
<dbReference type="EMBL" id="FNGE01000046">
    <property type="protein sequence ID" value="SDL93950.1"/>
    <property type="molecule type" value="Genomic_DNA"/>
</dbReference>